<dbReference type="PANTHER" id="PTHR10344:SF4">
    <property type="entry name" value="UMP-CMP KINASE 2, MITOCHONDRIAL"/>
    <property type="match status" value="1"/>
</dbReference>
<comment type="caution">
    <text evidence="10">The sequence shown here is derived from an EMBL/GenBank/DDBJ whole genome shotgun (WGS) entry which is preliminary data.</text>
</comment>
<comment type="similarity">
    <text evidence="1">Belongs to the thymidylate kinase family.</text>
</comment>
<feature type="domain" description="Thymidylate kinase-like" evidence="9">
    <location>
        <begin position="76"/>
        <end position="251"/>
    </location>
</feature>
<keyword evidence="6" id="KW-0418">Kinase</keyword>
<organism evidence="10 12">
    <name type="scientific">Didymodactylos carnosus</name>
    <dbReference type="NCBI Taxonomy" id="1234261"/>
    <lineage>
        <taxon>Eukaryota</taxon>
        <taxon>Metazoa</taxon>
        <taxon>Spiralia</taxon>
        <taxon>Gnathifera</taxon>
        <taxon>Rotifera</taxon>
        <taxon>Eurotatoria</taxon>
        <taxon>Bdelloidea</taxon>
        <taxon>Philodinida</taxon>
        <taxon>Philodinidae</taxon>
        <taxon>Didymodactylos</taxon>
    </lineage>
</organism>
<evidence type="ECO:0000256" key="2">
    <source>
        <dbReference type="ARBA" id="ARBA00012980"/>
    </source>
</evidence>
<dbReference type="InterPro" id="IPR018095">
    <property type="entry name" value="Thymidylate_kin_CS"/>
</dbReference>
<evidence type="ECO:0000259" key="9">
    <source>
        <dbReference type="Pfam" id="PF02223"/>
    </source>
</evidence>
<evidence type="ECO:0000256" key="4">
    <source>
        <dbReference type="ARBA" id="ARBA00022727"/>
    </source>
</evidence>
<dbReference type="GO" id="GO:0003677">
    <property type="term" value="F:DNA binding"/>
    <property type="evidence" value="ECO:0007669"/>
    <property type="project" value="InterPro"/>
</dbReference>
<sequence>MQQAKQMQAKLEAEMNAFDQQEFSFGTGSPVQLKLKGDLTVLSLDIDDELLAPSEKPLLQDLLTVTLNEAISKQRCIEQLSHHEFLFTREPGGTNALAAERIRKILLDPKYGPIEPMTEALLYAASRAHHLESTVIPALNNNVTVITDRYVDSSLAYQGHARGLGIETVMQLNMIATQGIMPDLTLFLMLPPKVGMERILSNQEREFNRLDQESAKFHELVHEGYVTIAREYPERIREIDASLPLEQVVEKAFEMITTFIAE</sequence>
<dbReference type="Gene3D" id="3.40.50.300">
    <property type="entry name" value="P-loop containing nucleotide triphosphate hydrolases"/>
    <property type="match status" value="1"/>
</dbReference>
<dbReference type="GO" id="GO:0004798">
    <property type="term" value="F:dTMP kinase activity"/>
    <property type="evidence" value="ECO:0007669"/>
    <property type="project" value="UniProtKB-EC"/>
</dbReference>
<dbReference type="Proteomes" id="UP000682733">
    <property type="component" value="Unassembled WGS sequence"/>
</dbReference>
<dbReference type="InterPro" id="IPR004401">
    <property type="entry name" value="YbaB/EbfC"/>
</dbReference>
<dbReference type="InterPro" id="IPR027417">
    <property type="entry name" value="P-loop_NTPase"/>
</dbReference>
<dbReference type="EC" id="2.7.4.9" evidence="2"/>
<dbReference type="GO" id="GO:0005524">
    <property type="term" value="F:ATP binding"/>
    <property type="evidence" value="ECO:0007669"/>
    <property type="project" value="UniProtKB-KW"/>
</dbReference>
<dbReference type="CDD" id="cd01672">
    <property type="entry name" value="TMPK"/>
    <property type="match status" value="1"/>
</dbReference>
<reference evidence="10" key="1">
    <citation type="submission" date="2021-02" db="EMBL/GenBank/DDBJ databases">
        <authorList>
            <person name="Nowell W R."/>
        </authorList>
    </citation>
    <scope>NUCLEOTIDE SEQUENCE</scope>
</reference>
<dbReference type="SUPFAM" id="SSF82607">
    <property type="entry name" value="YbaB-like"/>
    <property type="match status" value="1"/>
</dbReference>
<evidence type="ECO:0000256" key="7">
    <source>
        <dbReference type="ARBA" id="ARBA00022840"/>
    </source>
</evidence>
<dbReference type="GO" id="GO:0006233">
    <property type="term" value="P:dTDP biosynthetic process"/>
    <property type="evidence" value="ECO:0007669"/>
    <property type="project" value="InterPro"/>
</dbReference>
<dbReference type="PANTHER" id="PTHR10344">
    <property type="entry name" value="THYMIDYLATE KINASE"/>
    <property type="match status" value="1"/>
</dbReference>
<evidence type="ECO:0000256" key="8">
    <source>
        <dbReference type="ARBA" id="ARBA00048743"/>
    </source>
</evidence>
<keyword evidence="3" id="KW-0808">Transferase</keyword>
<dbReference type="Pfam" id="PF02223">
    <property type="entry name" value="Thymidylate_kin"/>
    <property type="match status" value="1"/>
</dbReference>
<dbReference type="Proteomes" id="UP000677228">
    <property type="component" value="Unassembled WGS sequence"/>
</dbReference>
<keyword evidence="4" id="KW-0545">Nucleotide biosynthesis</keyword>
<dbReference type="HAMAP" id="MF_00165">
    <property type="entry name" value="Thymidylate_kinase"/>
    <property type="match status" value="1"/>
</dbReference>
<evidence type="ECO:0000256" key="6">
    <source>
        <dbReference type="ARBA" id="ARBA00022777"/>
    </source>
</evidence>
<dbReference type="InterPro" id="IPR036894">
    <property type="entry name" value="YbaB-like_sf"/>
</dbReference>
<evidence type="ECO:0000313" key="10">
    <source>
        <dbReference type="EMBL" id="CAF0725982.1"/>
    </source>
</evidence>
<dbReference type="AlphaFoldDB" id="A0A8S2CN85"/>
<keyword evidence="5" id="KW-0547">Nucleotide-binding</keyword>
<dbReference type="GO" id="GO:0006227">
    <property type="term" value="P:dUDP biosynthetic process"/>
    <property type="evidence" value="ECO:0007669"/>
    <property type="project" value="TreeGrafter"/>
</dbReference>
<evidence type="ECO:0000256" key="1">
    <source>
        <dbReference type="ARBA" id="ARBA00009776"/>
    </source>
</evidence>
<dbReference type="EMBL" id="CAJNOK010000057">
    <property type="protein sequence ID" value="CAF0725982.1"/>
    <property type="molecule type" value="Genomic_DNA"/>
</dbReference>
<dbReference type="InterPro" id="IPR018094">
    <property type="entry name" value="Thymidylate_kinase"/>
</dbReference>
<dbReference type="InterPro" id="IPR039430">
    <property type="entry name" value="Thymidylate_kin-like_dom"/>
</dbReference>
<dbReference type="GO" id="GO:0005829">
    <property type="term" value="C:cytosol"/>
    <property type="evidence" value="ECO:0007669"/>
    <property type="project" value="TreeGrafter"/>
</dbReference>
<dbReference type="Pfam" id="PF02575">
    <property type="entry name" value="YbaB_DNA_bd"/>
    <property type="match status" value="1"/>
</dbReference>
<dbReference type="FunFam" id="3.40.50.300:FF:000225">
    <property type="entry name" value="Thymidylate kinase"/>
    <property type="match status" value="1"/>
</dbReference>
<evidence type="ECO:0000313" key="12">
    <source>
        <dbReference type="Proteomes" id="UP000677228"/>
    </source>
</evidence>
<evidence type="ECO:0000256" key="3">
    <source>
        <dbReference type="ARBA" id="ARBA00022679"/>
    </source>
</evidence>
<dbReference type="EMBL" id="CAJOBA010000057">
    <property type="protein sequence ID" value="CAF3499445.1"/>
    <property type="molecule type" value="Genomic_DNA"/>
</dbReference>
<protein>
    <recommendedName>
        <fullName evidence="2">dTMP kinase</fullName>
        <ecNumber evidence="2">2.7.4.9</ecNumber>
    </recommendedName>
</protein>
<dbReference type="GO" id="GO:0006235">
    <property type="term" value="P:dTTP biosynthetic process"/>
    <property type="evidence" value="ECO:0007669"/>
    <property type="project" value="TreeGrafter"/>
</dbReference>
<gene>
    <name evidence="10" type="ORF">OVA965_LOCUS431</name>
    <name evidence="11" type="ORF">TMI583_LOCUS431</name>
</gene>
<evidence type="ECO:0000256" key="5">
    <source>
        <dbReference type="ARBA" id="ARBA00022741"/>
    </source>
</evidence>
<dbReference type="PROSITE" id="PS01331">
    <property type="entry name" value="THYMIDYLATE_KINASE"/>
    <property type="match status" value="1"/>
</dbReference>
<evidence type="ECO:0000313" key="11">
    <source>
        <dbReference type="EMBL" id="CAF3499445.1"/>
    </source>
</evidence>
<comment type="catalytic activity">
    <reaction evidence="8">
        <text>dTMP + ATP = dTDP + ADP</text>
        <dbReference type="Rhea" id="RHEA:13517"/>
        <dbReference type="ChEBI" id="CHEBI:30616"/>
        <dbReference type="ChEBI" id="CHEBI:58369"/>
        <dbReference type="ChEBI" id="CHEBI:63528"/>
        <dbReference type="ChEBI" id="CHEBI:456216"/>
        <dbReference type="EC" id="2.7.4.9"/>
    </reaction>
</comment>
<proteinExistence type="inferred from homology"/>
<dbReference type="SUPFAM" id="SSF52540">
    <property type="entry name" value="P-loop containing nucleoside triphosphate hydrolases"/>
    <property type="match status" value="1"/>
</dbReference>
<keyword evidence="7" id="KW-0067">ATP-binding</keyword>
<dbReference type="NCBIfam" id="TIGR00041">
    <property type="entry name" value="DTMP_kinase"/>
    <property type="match status" value="1"/>
</dbReference>
<accession>A0A8S2CN85</accession>
<name>A0A8S2CN85_9BILA</name>